<evidence type="ECO:0000313" key="1">
    <source>
        <dbReference type="EMBL" id="KIK56010.1"/>
    </source>
</evidence>
<keyword evidence="2" id="KW-1185">Reference proteome</keyword>
<dbReference type="OrthoDB" id="5551751at2759"/>
<gene>
    <name evidence="1" type="ORF">GYMLUDRAFT_248223</name>
</gene>
<protein>
    <recommendedName>
        <fullName evidence="3">FAS1 domain-containing protein</fullName>
    </recommendedName>
</protein>
<accession>A0A0D0AZ62</accession>
<evidence type="ECO:0000313" key="2">
    <source>
        <dbReference type="Proteomes" id="UP000053593"/>
    </source>
</evidence>
<evidence type="ECO:0008006" key="3">
    <source>
        <dbReference type="Google" id="ProtNLM"/>
    </source>
</evidence>
<proteinExistence type="predicted"/>
<dbReference type="AlphaFoldDB" id="A0A0D0AZ62"/>
<dbReference type="HOGENOM" id="CLU_2038341_0_0_1"/>
<name>A0A0D0AZ62_9AGAR</name>
<dbReference type="EMBL" id="KN834801">
    <property type="protein sequence ID" value="KIK56010.1"/>
    <property type="molecule type" value="Genomic_DNA"/>
</dbReference>
<dbReference type="Proteomes" id="UP000053593">
    <property type="component" value="Unassembled WGS sequence"/>
</dbReference>
<reference evidence="1 2" key="1">
    <citation type="submission" date="2014-04" db="EMBL/GenBank/DDBJ databases">
        <title>Evolutionary Origins and Diversification of the Mycorrhizal Mutualists.</title>
        <authorList>
            <consortium name="DOE Joint Genome Institute"/>
            <consortium name="Mycorrhizal Genomics Consortium"/>
            <person name="Kohler A."/>
            <person name="Kuo A."/>
            <person name="Nagy L.G."/>
            <person name="Floudas D."/>
            <person name="Copeland A."/>
            <person name="Barry K.W."/>
            <person name="Cichocki N."/>
            <person name="Veneault-Fourrey C."/>
            <person name="LaButti K."/>
            <person name="Lindquist E.A."/>
            <person name="Lipzen A."/>
            <person name="Lundell T."/>
            <person name="Morin E."/>
            <person name="Murat C."/>
            <person name="Riley R."/>
            <person name="Ohm R."/>
            <person name="Sun H."/>
            <person name="Tunlid A."/>
            <person name="Henrissat B."/>
            <person name="Grigoriev I.V."/>
            <person name="Hibbett D.S."/>
            <person name="Martin F."/>
        </authorList>
    </citation>
    <scope>NUCLEOTIDE SEQUENCE [LARGE SCALE GENOMIC DNA]</scope>
    <source>
        <strain evidence="1 2">FD-317 M1</strain>
    </source>
</reference>
<organism evidence="1 2">
    <name type="scientific">Collybiopsis luxurians FD-317 M1</name>
    <dbReference type="NCBI Taxonomy" id="944289"/>
    <lineage>
        <taxon>Eukaryota</taxon>
        <taxon>Fungi</taxon>
        <taxon>Dikarya</taxon>
        <taxon>Basidiomycota</taxon>
        <taxon>Agaricomycotina</taxon>
        <taxon>Agaricomycetes</taxon>
        <taxon>Agaricomycetidae</taxon>
        <taxon>Agaricales</taxon>
        <taxon>Marasmiineae</taxon>
        <taxon>Omphalotaceae</taxon>
        <taxon>Collybiopsis</taxon>
        <taxon>Collybiopsis luxurians</taxon>
    </lineage>
</organism>
<sequence length="121" mass="13984">MVLTRNRAYQSPLSVNDQDIDVSEDEYDRQSKENMQRWVKAHIISFPFSPPLPQTSPLDFPSDSDPKKMTTYDALSEGKSVPFVYEKNEVEIQDGESRIRILNSKTVRVHTVFDFDQLVDS</sequence>